<keyword evidence="2" id="KW-0547">Nucleotide-binding</keyword>
<evidence type="ECO:0000313" key="8">
    <source>
        <dbReference type="Proteomes" id="UP001235269"/>
    </source>
</evidence>
<evidence type="ECO:0000256" key="5">
    <source>
        <dbReference type="ARBA" id="ARBA00023146"/>
    </source>
</evidence>
<dbReference type="PANTHER" id="PTHR22594:SF48">
    <property type="entry name" value="ASPARAGINYL-TRNA SYNTHETASE-RELATED PROTEIN (N-TRUNCATION)"/>
    <property type="match status" value="1"/>
</dbReference>
<accession>A0ABU0IAF0</accession>
<dbReference type="EMBL" id="JAUSWH010000003">
    <property type="protein sequence ID" value="MDQ0455202.1"/>
    <property type="molecule type" value="Genomic_DNA"/>
</dbReference>
<reference evidence="7 8" key="1">
    <citation type="submission" date="2023-07" db="EMBL/GenBank/DDBJ databases">
        <title>Genomic Encyclopedia of Type Strains, Phase IV (KMG-IV): sequencing the most valuable type-strain genomes for metagenomic binning, comparative biology and taxonomic classification.</title>
        <authorList>
            <person name="Goeker M."/>
        </authorList>
    </citation>
    <scope>NUCLEOTIDE SEQUENCE [LARGE SCALE GENOMIC DNA]</scope>
    <source>
        <strain evidence="7 8">DSM 100301</strain>
    </source>
</reference>
<evidence type="ECO:0000259" key="6">
    <source>
        <dbReference type="PROSITE" id="PS50862"/>
    </source>
</evidence>
<protein>
    <submittedName>
        <fullName evidence="7">Aspartyl/asparaginyl-tRNA synthetase</fullName>
    </submittedName>
</protein>
<keyword evidence="4" id="KW-0648">Protein biosynthesis</keyword>
<keyword evidence="1" id="KW-0436">Ligase</keyword>
<dbReference type="Proteomes" id="UP001235269">
    <property type="component" value="Unassembled WGS sequence"/>
</dbReference>
<dbReference type="InterPro" id="IPR006195">
    <property type="entry name" value="aa-tRNA-synth_II"/>
</dbReference>
<name>A0ABU0IAF0_9HYPH</name>
<evidence type="ECO:0000256" key="1">
    <source>
        <dbReference type="ARBA" id="ARBA00022598"/>
    </source>
</evidence>
<evidence type="ECO:0000256" key="4">
    <source>
        <dbReference type="ARBA" id="ARBA00022917"/>
    </source>
</evidence>
<dbReference type="PROSITE" id="PS50862">
    <property type="entry name" value="AA_TRNA_LIGASE_II"/>
    <property type="match status" value="1"/>
</dbReference>
<evidence type="ECO:0000256" key="3">
    <source>
        <dbReference type="ARBA" id="ARBA00022840"/>
    </source>
</evidence>
<organism evidence="7 8">
    <name type="scientific">Rhizobium paknamense</name>
    <dbReference type="NCBI Taxonomy" id="1206817"/>
    <lineage>
        <taxon>Bacteria</taxon>
        <taxon>Pseudomonadati</taxon>
        <taxon>Pseudomonadota</taxon>
        <taxon>Alphaproteobacteria</taxon>
        <taxon>Hyphomicrobiales</taxon>
        <taxon>Rhizobiaceae</taxon>
        <taxon>Rhizobium/Agrobacterium group</taxon>
        <taxon>Rhizobium</taxon>
    </lineage>
</organism>
<dbReference type="InterPro" id="IPR004364">
    <property type="entry name" value="Aa-tRNA-synt_II"/>
</dbReference>
<dbReference type="Gene3D" id="3.30.930.10">
    <property type="entry name" value="Bira Bifunctional Protein, Domain 2"/>
    <property type="match status" value="1"/>
</dbReference>
<dbReference type="RefSeq" id="WP_307157386.1">
    <property type="nucleotide sequence ID" value="NZ_JAUSWH010000003.1"/>
</dbReference>
<proteinExistence type="predicted"/>
<keyword evidence="3" id="KW-0067">ATP-binding</keyword>
<comment type="caution">
    <text evidence="7">The sequence shown here is derived from an EMBL/GenBank/DDBJ whole genome shotgun (WGS) entry which is preliminary data.</text>
</comment>
<dbReference type="Pfam" id="PF00152">
    <property type="entry name" value="tRNA-synt_2"/>
    <property type="match status" value="1"/>
</dbReference>
<sequence>MIDQKRSFSNAQTYGWTAVTLSAVRTVMDDHGFHEIVPAILSSELEPGAFHSYAVIGDRLRPDVKRIDTGNIERQVTVTGKESYYLPVSHNFEKQQATEFLGKVYCLAPCVRLLQKGEASSRKHLNTFFQIEVELKTESMEEVMRAGEDILVGIATYLSSKANDLIDINTVDAPNHIAAICKGDFPRITFAEALELVGAEKGRETDLTFEEDQGLSKKFDRPFWIHNYPKGVRDAVYHENSEGNYDTYDLMLPFGYGELATGGIRPKTGEAILAQSLSNLGEPENTLTHGHAEWKRNRKIQTAGFGIGFERLLRFISGSRTVLDFVQPHDHGPNRIIPGMK</sequence>
<keyword evidence="5" id="KW-0030">Aminoacyl-tRNA synthetase</keyword>
<evidence type="ECO:0000313" key="7">
    <source>
        <dbReference type="EMBL" id="MDQ0455202.1"/>
    </source>
</evidence>
<dbReference type="PANTHER" id="PTHR22594">
    <property type="entry name" value="ASPARTYL/LYSYL-TRNA SYNTHETASE"/>
    <property type="match status" value="1"/>
</dbReference>
<evidence type="ECO:0000256" key="2">
    <source>
        <dbReference type="ARBA" id="ARBA00022741"/>
    </source>
</evidence>
<feature type="domain" description="Aminoacyl-transfer RNA synthetases class-II family profile" evidence="6">
    <location>
        <begin position="103"/>
        <end position="338"/>
    </location>
</feature>
<keyword evidence="8" id="KW-1185">Reference proteome</keyword>
<gene>
    <name evidence="7" type="ORF">QO005_001532</name>
</gene>
<dbReference type="InterPro" id="IPR045864">
    <property type="entry name" value="aa-tRNA-synth_II/BPL/LPL"/>
</dbReference>
<dbReference type="SUPFAM" id="SSF55681">
    <property type="entry name" value="Class II aaRS and biotin synthetases"/>
    <property type="match status" value="1"/>
</dbReference>